<keyword evidence="2" id="KW-1133">Transmembrane helix</keyword>
<proteinExistence type="predicted"/>
<feature type="compositionally biased region" description="Low complexity" evidence="1">
    <location>
        <begin position="9"/>
        <end position="20"/>
    </location>
</feature>
<feature type="compositionally biased region" description="Basic and acidic residues" evidence="1">
    <location>
        <begin position="35"/>
        <end position="47"/>
    </location>
</feature>
<dbReference type="RefSeq" id="WP_004954689.1">
    <property type="nucleotide sequence ID" value="NZ_JBFADJ010000003.1"/>
</dbReference>
<keyword evidence="4" id="KW-1185">Reference proteome</keyword>
<dbReference type="EMBL" id="VOKX01000093">
    <property type="protein sequence ID" value="KAB7838004.1"/>
    <property type="molecule type" value="Genomic_DNA"/>
</dbReference>
<feature type="transmembrane region" description="Helical" evidence="2">
    <location>
        <begin position="219"/>
        <end position="241"/>
    </location>
</feature>
<feature type="transmembrane region" description="Helical" evidence="2">
    <location>
        <begin position="178"/>
        <end position="199"/>
    </location>
</feature>
<dbReference type="AlphaFoldDB" id="A0A5N5W3L0"/>
<protein>
    <submittedName>
        <fullName evidence="3">Uncharacterized protein</fullName>
    </submittedName>
</protein>
<keyword evidence="2" id="KW-0472">Membrane</keyword>
<gene>
    <name evidence="3" type="ORF">FRZ00_22570</name>
</gene>
<dbReference type="OrthoDB" id="3393054at2"/>
<accession>A0A5N5W3L0</accession>
<feature type="region of interest" description="Disordered" evidence="1">
    <location>
        <begin position="1"/>
        <end position="53"/>
    </location>
</feature>
<organism evidence="3 4">
    <name type="scientific">Streptomyces mobaraensis</name>
    <name type="common">Streptoverticillium mobaraense</name>
    <dbReference type="NCBI Taxonomy" id="35621"/>
    <lineage>
        <taxon>Bacteria</taxon>
        <taxon>Bacillati</taxon>
        <taxon>Actinomycetota</taxon>
        <taxon>Actinomycetes</taxon>
        <taxon>Kitasatosporales</taxon>
        <taxon>Streptomycetaceae</taxon>
        <taxon>Streptomyces</taxon>
    </lineage>
</organism>
<feature type="transmembrane region" description="Helical" evidence="2">
    <location>
        <begin position="143"/>
        <end position="166"/>
    </location>
</feature>
<keyword evidence="2" id="KW-0812">Transmembrane</keyword>
<comment type="caution">
    <text evidence="3">The sequence shown here is derived from an EMBL/GenBank/DDBJ whole genome shotgun (WGS) entry which is preliminary data.</text>
</comment>
<dbReference type="Proteomes" id="UP000327000">
    <property type="component" value="Unassembled WGS sequence"/>
</dbReference>
<evidence type="ECO:0000313" key="4">
    <source>
        <dbReference type="Proteomes" id="UP000327000"/>
    </source>
</evidence>
<name>A0A5N5W3L0_STRMB</name>
<evidence type="ECO:0000313" key="3">
    <source>
        <dbReference type="EMBL" id="KAB7838004.1"/>
    </source>
</evidence>
<evidence type="ECO:0000256" key="1">
    <source>
        <dbReference type="SAM" id="MobiDB-lite"/>
    </source>
</evidence>
<sequence>MTQQAEPGAIPDEAPATAPDDSADADDAGGSERFGGPEREERKEPSGRSRAPRHQDGFGAAFCASMAALCAEVVVAASVGVLVLLSREHQGLPTAPALAVGVALGALLLVVLLSGFVTAAAVMPALELSRRAAARAGRPEGRWWTVGAVPAVAAALVIVFGAVAALGALAPAHPLKYLIWWGALTVGLLPPALAARRAARRVREDRPGSVARRVARDGVLAWLLVGAIGATAYGTGLATVYQPPKLHRSDIAGVWNDGRGGTVRLMEDGSAVADGLDTFDWDGMGHDRIQDCNGSGSWTPVKESGAVVGVGLRIDACGRYEKNWSVGGTAKEPRIFHEIGKQGSGKRYMLKKMHGSKG</sequence>
<evidence type="ECO:0000256" key="2">
    <source>
        <dbReference type="SAM" id="Phobius"/>
    </source>
</evidence>
<reference evidence="3 4" key="1">
    <citation type="journal article" date="2019" name="Microb. Cell Fact.">
        <title>Exploring novel herbicidin analogues by transcriptional regulator overexpression and MS/MS molecular networking.</title>
        <authorList>
            <person name="Shi Y."/>
            <person name="Gu R."/>
            <person name="Li Y."/>
            <person name="Wang X."/>
            <person name="Ren W."/>
            <person name="Li X."/>
            <person name="Wang L."/>
            <person name="Xie Y."/>
            <person name="Hong B."/>
        </authorList>
    </citation>
    <scope>NUCLEOTIDE SEQUENCE [LARGE SCALE GENOMIC DNA]</scope>
    <source>
        <strain evidence="3 4">US-43</strain>
    </source>
</reference>
<feature type="transmembrane region" description="Helical" evidence="2">
    <location>
        <begin position="97"/>
        <end position="122"/>
    </location>
</feature>
<feature type="transmembrane region" description="Helical" evidence="2">
    <location>
        <begin position="58"/>
        <end position="85"/>
    </location>
</feature>